<proteinExistence type="inferred from homology"/>
<evidence type="ECO:0000259" key="8">
    <source>
        <dbReference type="Pfam" id="PF00150"/>
    </source>
</evidence>
<evidence type="ECO:0000256" key="1">
    <source>
        <dbReference type="ARBA" id="ARBA00005641"/>
    </source>
</evidence>
<reference evidence="9 10" key="1">
    <citation type="journal article" date="2024" name="Nat. Commun.">
        <title>Phylogenomics reveals the evolutionary origins of lichenization in chlorophyte algae.</title>
        <authorList>
            <person name="Puginier C."/>
            <person name="Libourel C."/>
            <person name="Otte J."/>
            <person name="Skaloud P."/>
            <person name="Haon M."/>
            <person name="Grisel S."/>
            <person name="Petersen M."/>
            <person name="Berrin J.G."/>
            <person name="Delaux P.M."/>
            <person name="Dal Grande F."/>
            <person name="Keller J."/>
        </authorList>
    </citation>
    <scope>NUCLEOTIDE SEQUENCE [LARGE SCALE GENOMIC DNA]</scope>
    <source>
        <strain evidence="9 10">SAG 216-7</strain>
    </source>
</reference>
<dbReference type="PANTHER" id="PTHR35923">
    <property type="entry name" value="MAJOR EXTRACELLULAR ENDOGLUCANASE"/>
    <property type="match status" value="1"/>
</dbReference>
<sequence>MRDQVVVLPYLSFVLESKSSQRIPSARGRPSKWRAVIQLAVHNMLPVDFQPGWNITLQTSKYNYTDVYNAKLLKYDARSNKATFQAWRPYLTLSKLENSFIKIMLIVEYSTAIMDLVPENVALNGSPCKVYFDTRQAASVKTRTQVDDMLVNQTIHNPKGRISKEDIYNTFPWGNPAPASQSAGNQPLSARNGILYAVDGNPVVLKGVNWFGFETGATMVDGLWAGYSSLTQDFATVVWRQKLLGFNAVRLPFSFQVLFNYGANYLTNQCQAAGLGAIVQNVLPPGFGKTGSQPPALIEGTPSDYGSSCNANVPSSSTYSRFLYVVRFYAANGFYVVLDNQFNLDTTAKDNPGQWLSWWQQLLKDVITDPESKNRVMLDLLNEPDSQYYGWEQAGPLYLQAMDALYPISPNTLFLIEGSGQSWQGAMNWGDGFITDQNLISQRGMSNPNPFFISLLSKPYLNNVVIAPHYYPPSISHATSQFTGPDLWNRMSTSFGYLNKYGYGGHLFPVIIGESGSQHTDSNDIAMMADMAKYLNNQADANDGRHNPIPHLFWWAWNPNSADTGGLVSAPNWDTVLWNKVNWLISTINLSPWAFSGAMQGGPSQGGASGEVAKELKPAPPPPPPPPPPRNPIQSSSSGSCSAQVYYGAPWNSIYVLPYMSIIRVTVTNLDTVDIYPPYALQMWNPYYKYAAQALNWEPSSIANGAIYGNVTQPYAVLLAGGTSYVNFILLVGSTEADMLPWTVYLDGVPCKVSRLAQKH</sequence>
<dbReference type="InterPro" id="IPR018087">
    <property type="entry name" value="Glyco_hydro_5_CS"/>
</dbReference>
<feature type="domain" description="Glycoside hydrolase family 5" evidence="8">
    <location>
        <begin position="316"/>
        <end position="560"/>
    </location>
</feature>
<dbReference type="PROSITE" id="PS00659">
    <property type="entry name" value="GLYCOSYL_HYDROL_F5"/>
    <property type="match status" value="1"/>
</dbReference>
<feature type="region of interest" description="Disordered" evidence="7">
    <location>
        <begin position="599"/>
        <end position="637"/>
    </location>
</feature>
<dbReference type="SUPFAM" id="SSF51445">
    <property type="entry name" value="(Trans)glycosidases"/>
    <property type="match status" value="1"/>
</dbReference>
<evidence type="ECO:0000256" key="3">
    <source>
        <dbReference type="ARBA" id="ARBA00023001"/>
    </source>
</evidence>
<dbReference type="PANTHER" id="PTHR35923:SF2">
    <property type="entry name" value="ENDOGLUCANASE"/>
    <property type="match status" value="1"/>
</dbReference>
<evidence type="ECO:0000256" key="6">
    <source>
        <dbReference type="ARBA" id="ARBA00023326"/>
    </source>
</evidence>
<comment type="similarity">
    <text evidence="1">Belongs to the glycosyl hydrolase 5 (cellulase A) family.</text>
</comment>
<comment type="caution">
    <text evidence="9">The sequence shown here is derived from an EMBL/GenBank/DDBJ whole genome shotgun (WGS) entry which is preliminary data.</text>
</comment>
<dbReference type="InterPro" id="IPR001547">
    <property type="entry name" value="Glyco_hydro_5"/>
</dbReference>
<evidence type="ECO:0000313" key="10">
    <source>
        <dbReference type="Proteomes" id="UP001491310"/>
    </source>
</evidence>
<evidence type="ECO:0000256" key="4">
    <source>
        <dbReference type="ARBA" id="ARBA00023277"/>
    </source>
</evidence>
<feature type="compositionally biased region" description="Gly residues" evidence="7">
    <location>
        <begin position="599"/>
        <end position="609"/>
    </location>
</feature>
<keyword evidence="2" id="KW-0378">Hydrolase</keyword>
<keyword evidence="3" id="KW-0136">Cellulose degradation</keyword>
<evidence type="ECO:0000256" key="7">
    <source>
        <dbReference type="SAM" id="MobiDB-lite"/>
    </source>
</evidence>
<organism evidence="9 10">
    <name type="scientific">Coccomyxa subellipsoidea</name>
    <dbReference type="NCBI Taxonomy" id="248742"/>
    <lineage>
        <taxon>Eukaryota</taxon>
        <taxon>Viridiplantae</taxon>
        <taxon>Chlorophyta</taxon>
        <taxon>core chlorophytes</taxon>
        <taxon>Trebouxiophyceae</taxon>
        <taxon>Trebouxiophyceae incertae sedis</taxon>
        <taxon>Coccomyxaceae</taxon>
        <taxon>Coccomyxa</taxon>
    </lineage>
</organism>
<name>A0ABR2YP17_9CHLO</name>
<gene>
    <name evidence="9" type="ORF">WJX75_002283</name>
</gene>
<dbReference type="Proteomes" id="UP001491310">
    <property type="component" value="Unassembled WGS sequence"/>
</dbReference>
<keyword evidence="4" id="KW-0119">Carbohydrate metabolism</keyword>
<evidence type="ECO:0000256" key="5">
    <source>
        <dbReference type="ARBA" id="ARBA00023295"/>
    </source>
</evidence>
<protein>
    <recommendedName>
        <fullName evidence="8">Glycoside hydrolase family 5 domain-containing protein</fullName>
    </recommendedName>
</protein>
<dbReference type="Pfam" id="PF00150">
    <property type="entry name" value="Cellulase"/>
    <property type="match status" value="1"/>
</dbReference>
<dbReference type="EMBL" id="JALJOT010000007">
    <property type="protein sequence ID" value="KAK9908746.1"/>
    <property type="molecule type" value="Genomic_DNA"/>
</dbReference>
<keyword evidence="5" id="KW-0326">Glycosidase</keyword>
<keyword evidence="6" id="KW-0624">Polysaccharide degradation</keyword>
<feature type="compositionally biased region" description="Pro residues" evidence="7">
    <location>
        <begin position="618"/>
        <end position="631"/>
    </location>
</feature>
<evidence type="ECO:0000313" key="9">
    <source>
        <dbReference type="EMBL" id="KAK9908746.1"/>
    </source>
</evidence>
<dbReference type="Gene3D" id="3.20.20.80">
    <property type="entry name" value="Glycosidases"/>
    <property type="match status" value="1"/>
</dbReference>
<evidence type="ECO:0000256" key="2">
    <source>
        <dbReference type="ARBA" id="ARBA00022801"/>
    </source>
</evidence>
<keyword evidence="10" id="KW-1185">Reference proteome</keyword>
<accession>A0ABR2YP17</accession>
<dbReference type="InterPro" id="IPR017853">
    <property type="entry name" value="GH"/>
</dbReference>